<keyword evidence="2" id="KW-1185">Reference proteome</keyword>
<organism evidence="2 3">
    <name type="scientific">Steinernema glaseri</name>
    <dbReference type="NCBI Taxonomy" id="37863"/>
    <lineage>
        <taxon>Eukaryota</taxon>
        <taxon>Metazoa</taxon>
        <taxon>Ecdysozoa</taxon>
        <taxon>Nematoda</taxon>
        <taxon>Chromadorea</taxon>
        <taxon>Rhabditida</taxon>
        <taxon>Tylenchina</taxon>
        <taxon>Panagrolaimomorpha</taxon>
        <taxon>Strongyloidoidea</taxon>
        <taxon>Steinernematidae</taxon>
        <taxon>Steinernema</taxon>
    </lineage>
</organism>
<proteinExistence type="predicted"/>
<name>A0A1I7YGR4_9BILA</name>
<evidence type="ECO:0000313" key="2">
    <source>
        <dbReference type="Proteomes" id="UP000095287"/>
    </source>
</evidence>
<protein>
    <submittedName>
        <fullName evidence="3">Uncharacterized protein</fullName>
    </submittedName>
</protein>
<reference evidence="3" key="1">
    <citation type="submission" date="2016-11" db="UniProtKB">
        <authorList>
            <consortium name="WormBaseParasite"/>
        </authorList>
    </citation>
    <scope>IDENTIFICATION</scope>
</reference>
<evidence type="ECO:0000256" key="1">
    <source>
        <dbReference type="SAM" id="MobiDB-lite"/>
    </source>
</evidence>
<sequence length="21" mass="2229">MGSCPSPIAKQRLQIGENKGN</sequence>
<dbReference type="WBParaSite" id="L893_g16136.t1">
    <property type="protein sequence ID" value="L893_g16136.t1"/>
    <property type="gene ID" value="L893_g16136"/>
</dbReference>
<dbReference type="AlphaFoldDB" id="A0A1I7YGR4"/>
<evidence type="ECO:0000313" key="3">
    <source>
        <dbReference type="WBParaSite" id="L893_g16136.t1"/>
    </source>
</evidence>
<accession>A0A1I7YGR4</accession>
<feature type="region of interest" description="Disordered" evidence="1">
    <location>
        <begin position="1"/>
        <end position="21"/>
    </location>
</feature>
<dbReference type="Proteomes" id="UP000095287">
    <property type="component" value="Unplaced"/>
</dbReference>